<dbReference type="InterPro" id="IPR000485">
    <property type="entry name" value="AsnC-type_HTH_dom"/>
</dbReference>
<sequence length="164" mass="18338">MEQRANKDAGSEKALDKYDLAILRILQQDSSISNVALSSKISLSPPASLRRVERLKQLGYIQNYVALLNPQALNVGLVVIIGVVLDRSTPDSFKDFESAVKKIKGCMECHMVSGEFDFVMLIRTADNQSFNKLHAEQLLFLPGVRQIRSFIGLREIFSTTQIPL</sequence>
<keyword evidence="2" id="KW-0238">DNA-binding</keyword>
<dbReference type="Gene3D" id="3.30.70.920">
    <property type="match status" value="1"/>
</dbReference>
<dbReference type="PRINTS" id="PR00033">
    <property type="entry name" value="HTHASNC"/>
</dbReference>
<dbReference type="PANTHER" id="PTHR30154:SF0">
    <property type="entry name" value="LEUCINE-RESPONSIVE REGULATORY PROTEIN"/>
    <property type="match status" value="1"/>
</dbReference>
<protein>
    <recommendedName>
        <fullName evidence="6">Leucine-responsive regulatory protein</fullName>
    </recommendedName>
</protein>
<evidence type="ECO:0000259" key="7">
    <source>
        <dbReference type="PROSITE" id="PS50956"/>
    </source>
</evidence>
<dbReference type="InterPro" id="IPR019887">
    <property type="entry name" value="Tscrpt_reg_AsnC/Lrp_C"/>
</dbReference>
<evidence type="ECO:0000313" key="8">
    <source>
        <dbReference type="EMBL" id="XDU72875.1"/>
    </source>
</evidence>
<proteinExistence type="predicted"/>
<dbReference type="AlphaFoldDB" id="A0AB39VQX0"/>
<dbReference type="GO" id="GO:0005829">
    <property type="term" value="C:cytosol"/>
    <property type="evidence" value="ECO:0007669"/>
    <property type="project" value="TreeGrafter"/>
</dbReference>
<dbReference type="Pfam" id="PF01037">
    <property type="entry name" value="AsnC_trans_reg"/>
    <property type="match status" value="1"/>
</dbReference>
<keyword evidence="3" id="KW-0010">Activator</keyword>
<dbReference type="SUPFAM" id="SSF46785">
    <property type="entry name" value="Winged helix' DNA-binding domain"/>
    <property type="match status" value="1"/>
</dbReference>
<dbReference type="InterPro" id="IPR011008">
    <property type="entry name" value="Dimeric_a/b-barrel"/>
</dbReference>
<dbReference type="GO" id="GO:0043565">
    <property type="term" value="F:sequence-specific DNA binding"/>
    <property type="evidence" value="ECO:0007669"/>
    <property type="project" value="InterPro"/>
</dbReference>
<evidence type="ECO:0000256" key="2">
    <source>
        <dbReference type="ARBA" id="ARBA00023125"/>
    </source>
</evidence>
<accession>A0AB39VQX0</accession>
<dbReference type="Pfam" id="PF13412">
    <property type="entry name" value="HTH_24"/>
    <property type="match status" value="1"/>
</dbReference>
<dbReference type="PROSITE" id="PS50956">
    <property type="entry name" value="HTH_ASNC_2"/>
    <property type="match status" value="1"/>
</dbReference>
<comment type="function">
    <text evidence="5">Mediates a global response to leucine. Exogenous leucine affects the expression of a number of different operons; lrp mediates this effect for at least some of these operons. For example it is regulator of the branched-chain amino acid transport genes.</text>
</comment>
<keyword evidence="1" id="KW-0805">Transcription regulation</keyword>
<dbReference type="Gene3D" id="1.10.10.10">
    <property type="entry name" value="Winged helix-like DNA-binding domain superfamily/Winged helix DNA-binding domain"/>
    <property type="match status" value="1"/>
</dbReference>
<evidence type="ECO:0000256" key="1">
    <source>
        <dbReference type="ARBA" id="ARBA00023015"/>
    </source>
</evidence>
<dbReference type="RefSeq" id="WP_009638972.1">
    <property type="nucleotide sequence ID" value="NZ_CP165628.1"/>
</dbReference>
<keyword evidence="4" id="KW-0804">Transcription</keyword>
<dbReference type="EMBL" id="CP165628">
    <property type="protein sequence ID" value="XDU72875.1"/>
    <property type="molecule type" value="Genomic_DNA"/>
</dbReference>
<feature type="domain" description="HTH asnC-type" evidence="7">
    <location>
        <begin position="15"/>
        <end position="78"/>
    </location>
</feature>
<evidence type="ECO:0000256" key="3">
    <source>
        <dbReference type="ARBA" id="ARBA00023159"/>
    </source>
</evidence>
<dbReference type="SMART" id="SM00344">
    <property type="entry name" value="HTH_ASNC"/>
    <property type="match status" value="1"/>
</dbReference>
<name>A0AB39VQX0_9GAMM</name>
<evidence type="ECO:0000256" key="5">
    <source>
        <dbReference type="ARBA" id="ARBA00037041"/>
    </source>
</evidence>
<gene>
    <name evidence="8" type="ORF">AB3G37_01720</name>
</gene>
<dbReference type="SUPFAM" id="SSF54909">
    <property type="entry name" value="Dimeric alpha+beta barrel"/>
    <property type="match status" value="1"/>
</dbReference>
<dbReference type="InterPro" id="IPR019888">
    <property type="entry name" value="Tscrpt_reg_AsnC-like"/>
</dbReference>
<evidence type="ECO:0000256" key="6">
    <source>
        <dbReference type="ARBA" id="ARBA00039227"/>
    </source>
</evidence>
<reference evidence="8" key="1">
    <citation type="submission" date="2024-07" db="EMBL/GenBank/DDBJ databases">
        <authorList>
            <person name="Biller S.J."/>
        </authorList>
    </citation>
    <scope>NUCLEOTIDE SEQUENCE</scope>
    <source>
        <strain evidence="8">WC2420</strain>
    </source>
</reference>
<organism evidence="8">
    <name type="scientific">Rouxiella sp. WC2420</name>
    <dbReference type="NCBI Taxonomy" id="3234145"/>
    <lineage>
        <taxon>Bacteria</taxon>
        <taxon>Pseudomonadati</taxon>
        <taxon>Pseudomonadota</taxon>
        <taxon>Gammaproteobacteria</taxon>
        <taxon>Enterobacterales</taxon>
        <taxon>Yersiniaceae</taxon>
        <taxon>Rouxiella</taxon>
    </lineage>
</organism>
<dbReference type="InterPro" id="IPR036390">
    <property type="entry name" value="WH_DNA-bd_sf"/>
</dbReference>
<dbReference type="PANTHER" id="PTHR30154">
    <property type="entry name" value="LEUCINE-RESPONSIVE REGULATORY PROTEIN"/>
    <property type="match status" value="1"/>
</dbReference>
<dbReference type="GO" id="GO:0043200">
    <property type="term" value="P:response to amino acid"/>
    <property type="evidence" value="ECO:0007669"/>
    <property type="project" value="TreeGrafter"/>
</dbReference>
<dbReference type="InterPro" id="IPR036388">
    <property type="entry name" value="WH-like_DNA-bd_sf"/>
</dbReference>
<evidence type="ECO:0000256" key="4">
    <source>
        <dbReference type="ARBA" id="ARBA00023163"/>
    </source>
</evidence>